<feature type="binding site" description="axial binding residue" evidence="6">
    <location>
        <position position="524"/>
    </location>
    <ligand>
        <name>heme</name>
        <dbReference type="ChEBI" id="CHEBI:30413"/>
    </ligand>
    <ligandPart>
        <name>Fe</name>
        <dbReference type="ChEBI" id="CHEBI:18248"/>
    </ligandPart>
</feature>
<evidence type="ECO:0000256" key="6">
    <source>
        <dbReference type="PIRSR" id="PIRSR602401-1"/>
    </source>
</evidence>
<dbReference type="PROSITE" id="PS00086">
    <property type="entry name" value="CYTOCHROME_P450"/>
    <property type="match status" value="1"/>
</dbReference>
<keyword evidence="3 6" id="KW-0349">Heme</keyword>
<evidence type="ECO:0000256" key="4">
    <source>
        <dbReference type="ARBA" id="ARBA00022723"/>
    </source>
</evidence>
<organism evidence="9 10">
    <name type="scientific">Purpureocillium lilacinum</name>
    <name type="common">Paecilomyces lilacinus</name>
    <dbReference type="NCBI Taxonomy" id="33203"/>
    <lineage>
        <taxon>Eukaryota</taxon>
        <taxon>Fungi</taxon>
        <taxon>Dikarya</taxon>
        <taxon>Ascomycota</taxon>
        <taxon>Pezizomycotina</taxon>
        <taxon>Sordariomycetes</taxon>
        <taxon>Hypocreomycetidae</taxon>
        <taxon>Hypocreales</taxon>
        <taxon>Ophiocordycipitaceae</taxon>
        <taxon>Purpureocillium</taxon>
    </lineage>
</organism>
<dbReference type="InterPro" id="IPR050121">
    <property type="entry name" value="Cytochrome_P450_monoxygenase"/>
</dbReference>
<dbReference type="PANTHER" id="PTHR24305">
    <property type="entry name" value="CYTOCHROME P450"/>
    <property type="match status" value="1"/>
</dbReference>
<name>A0A2U3DPU8_PURLI</name>
<dbReference type="InterPro" id="IPR002401">
    <property type="entry name" value="Cyt_P450_E_grp-I"/>
</dbReference>
<dbReference type="GO" id="GO:0016705">
    <property type="term" value="F:oxidoreductase activity, acting on paired donors, with incorporation or reduction of molecular oxygen"/>
    <property type="evidence" value="ECO:0007669"/>
    <property type="project" value="InterPro"/>
</dbReference>
<accession>A0A2U3DPU8</accession>
<evidence type="ECO:0000256" key="7">
    <source>
        <dbReference type="RuleBase" id="RU000461"/>
    </source>
</evidence>
<keyword evidence="7" id="KW-0560">Oxidoreductase</keyword>
<dbReference type="PANTHER" id="PTHR24305:SF232">
    <property type="entry name" value="P450, PUTATIVE (EUROFUNG)-RELATED"/>
    <property type="match status" value="1"/>
</dbReference>
<keyword evidence="7" id="KW-0503">Monooxygenase</keyword>
<feature type="signal peptide" evidence="8">
    <location>
        <begin position="1"/>
        <end position="31"/>
    </location>
</feature>
<keyword evidence="8" id="KW-0732">Signal</keyword>
<evidence type="ECO:0000256" key="1">
    <source>
        <dbReference type="ARBA" id="ARBA00001971"/>
    </source>
</evidence>
<comment type="caution">
    <text evidence="9">The sequence shown here is derived from an EMBL/GenBank/DDBJ whole genome shotgun (WGS) entry which is preliminary data.</text>
</comment>
<dbReference type="GO" id="GO:0020037">
    <property type="term" value="F:heme binding"/>
    <property type="evidence" value="ECO:0007669"/>
    <property type="project" value="InterPro"/>
</dbReference>
<gene>
    <name evidence="9" type="ORF">PCL_11326</name>
</gene>
<dbReference type="Gene3D" id="1.10.630.10">
    <property type="entry name" value="Cytochrome P450"/>
    <property type="match status" value="1"/>
</dbReference>
<dbReference type="InterPro" id="IPR036396">
    <property type="entry name" value="Cyt_P450_sf"/>
</dbReference>
<dbReference type="GO" id="GO:0004497">
    <property type="term" value="F:monooxygenase activity"/>
    <property type="evidence" value="ECO:0007669"/>
    <property type="project" value="UniProtKB-KW"/>
</dbReference>
<dbReference type="PRINTS" id="PR00385">
    <property type="entry name" value="P450"/>
</dbReference>
<sequence length="578" mass="65533">MSALTLAMHATQVPAMVLLAVLMILVACFVAQPKPLEGIPYNKTASRRILGDLPDIRRHIHLHGDRRSWVWSQPRKHGSPISQAFLFPFRRPTVIISDYRTAIDICSRRLDEFDRGTRNGECVGLIAPNFHFTMNSSDPRFNRQRHMLNGLMSPWFMKQVAARHLYESAMLLVRLWKRKQSKGQPFSARRDLYITTLDMISSVAFGMDNASGGLARELAHLENVDHPDQSERGPAQFRQAPSDPRTEALLDMSKMISIAQGSPFPRLAQWLALLCSPTHLYAYWCRRSLWKHQTAMSIHHITSESEKPTVKSALDLLLLREKTAAERIGRNPDYYSPAIRDEVLGYVLAGHDTTATVLAWFVKYMAQHQSIQARLRQSLRDGHSTACAEGRSPTMSEIMSKQIPYLEANIEETLRRSSVATLIVRKATRNTQILGYSIPKGTDVIIPLTGPSLTEPALNIPDTNRPTVDRRTETRVKPWPDDDIMKYNPDRWMKLKTDNAGEETAVFDPQAGPNLAFSVGPRQCFGKKQARLQLQTVATLLLWEFTFEALEKSLNTWEIEERLVNLPKQCFVKLASAS</sequence>
<protein>
    <recommendedName>
        <fullName evidence="11">Cytochrome P450 monooxygenase</fullName>
    </recommendedName>
</protein>
<feature type="chain" id="PRO_5015625495" description="Cytochrome P450 monooxygenase" evidence="8">
    <location>
        <begin position="32"/>
        <end position="578"/>
    </location>
</feature>
<evidence type="ECO:0000256" key="8">
    <source>
        <dbReference type="SAM" id="SignalP"/>
    </source>
</evidence>
<evidence type="ECO:0000256" key="5">
    <source>
        <dbReference type="ARBA" id="ARBA00023004"/>
    </source>
</evidence>
<keyword evidence="4 6" id="KW-0479">Metal-binding</keyword>
<keyword evidence="5 6" id="KW-0408">Iron</keyword>
<proteinExistence type="inferred from homology"/>
<dbReference type="Proteomes" id="UP000245956">
    <property type="component" value="Unassembled WGS sequence"/>
</dbReference>
<dbReference type="EMBL" id="LCWV01000075">
    <property type="protein sequence ID" value="PWI64272.1"/>
    <property type="molecule type" value="Genomic_DNA"/>
</dbReference>
<dbReference type="InterPro" id="IPR001128">
    <property type="entry name" value="Cyt_P450"/>
</dbReference>
<dbReference type="Pfam" id="PF00067">
    <property type="entry name" value="p450"/>
    <property type="match status" value="2"/>
</dbReference>
<comment type="cofactor">
    <cofactor evidence="1 6">
        <name>heme</name>
        <dbReference type="ChEBI" id="CHEBI:30413"/>
    </cofactor>
</comment>
<evidence type="ECO:0000256" key="2">
    <source>
        <dbReference type="ARBA" id="ARBA00010617"/>
    </source>
</evidence>
<comment type="similarity">
    <text evidence="2 7">Belongs to the cytochrome P450 family.</text>
</comment>
<evidence type="ECO:0000256" key="3">
    <source>
        <dbReference type="ARBA" id="ARBA00022617"/>
    </source>
</evidence>
<dbReference type="PRINTS" id="PR00463">
    <property type="entry name" value="EP450I"/>
</dbReference>
<evidence type="ECO:0000313" key="9">
    <source>
        <dbReference type="EMBL" id="PWI64272.1"/>
    </source>
</evidence>
<dbReference type="AlphaFoldDB" id="A0A2U3DPU8"/>
<dbReference type="GO" id="GO:0005506">
    <property type="term" value="F:iron ion binding"/>
    <property type="evidence" value="ECO:0007669"/>
    <property type="project" value="InterPro"/>
</dbReference>
<dbReference type="SUPFAM" id="SSF48264">
    <property type="entry name" value="Cytochrome P450"/>
    <property type="match status" value="1"/>
</dbReference>
<reference evidence="9 10" key="1">
    <citation type="journal article" date="2016" name="Front. Microbiol.">
        <title>Genome and transcriptome sequences reveal the specific parasitism of the nematophagous Purpureocillium lilacinum 36-1.</title>
        <authorList>
            <person name="Xie J."/>
            <person name="Li S."/>
            <person name="Mo C."/>
            <person name="Xiao X."/>
            <person name="Peng D."/>
            <person name="Wang G."/>
            <person name="Xiao Y."/>
        </authorList>
    </citation>
    <scope>NUCLEOTIDE SEQUENCE [LARGE SCALE GENOMIC DNA]</scope>
    <source>
        <strain evidence="9 10">36-1</strain>
    </source>
</reference>
<evidence type="ECO:0000313" key="10">
    <source>
        <dbReference type="Proteomes" id="UP000245956"/>
    </source>
</evidence>
<dbReference type="InterPro" id="IPR017972">
    <property type="entry name" value="Cyt_P450_CS"/>
</dbReference>
<evidence type="ECO:0008006" key="11">
    <source>
        <dbReference type="Google" id="ProtNLM"/>
    </source>
</evidence>